<feature type="compositionally biased region" description="Basic residues" evidence="3">
    <location>
        <begin position="262"/>
        <end position="277"/>
    </location>
</feature>
<evidence type="ECO:0000313" key="6">
    <source>
        <dbReference type="Proteomes" id="UP000324800"/>
    </source>
</evidence>
<dbReference type="EMBL" id="SNRW01003865">
    <property type="protein sequence ID" value="KAA6388733.1"/>
    <property type="molecule type" value="Genomic_DNA"/>
</dbReference>
<feature type="region of interest" description="Disordered" evidence="3">
    <location>
        <begin position="243"/>
        <end position="277"/>
    </location>
</feature>
<name>A0A5J4W2P5_9EUKA</name>
<evidence type="ECO:0000256" key="2">
    <source>
        <dbReference type="ARBA" id="ARBA00023242"/>
    </source>
</evidence>
<evidence type="ECO:0000313" key="5">
    <source>
        <dbReference type="EMBL" id="KAA6388733.1"/>
    </source>
</evidence>
<proteinExistence type="predicted"/>
<sequence>MSTNKKPWKMELNVKAIVKVEPKKKAPQPQEHTITIAVDGTVNNSANIQKQRIIPCPTNNFQNSSNEERTVKQNILDIESLPDADENYEDNPVEGFGEAFFLGMGWKPGFCIGRGFTEQKAQPPVEITPNVGTVGVGFDLSIFKNQKEMEEAMDHFKGKAEKINGNIFNENLKEKEKKQENKIDGEKVQENTNNKEMDKDNDQNKNKVMQKDIIDSNEETLKSQIRITLPLTWTQGYIRQQSFQTYSQTSKRSRKKQEQKSQQKQRKKQRQEKKKIQ</sequence>
<dbReference type="Proteomes" id="UP000324800">
    <property type="component" value="Unassembled WGS sequence"/>
</dbReference>
<feature type="domain" description="Spp2/MOS2 G-patch" evidence="4">
    <location>
        <begin position="85"/>
        <end position="139"/>
    </location>
</feature>
<evidence type="ECO:0000259" key="4">
    <source>
        <dbReference type="Pfam" id="PF12656"/>
    </source>
</evidence>
<feature type="region of interest" description="Disordered" evidence="3">
    <location>
        <begin position="171"/>
        <end position="207"/>
    </location>
</feature>
<evidence type="ECO:0000256" key="3">
    <source>
        <dbReference type="SAM" id="MobiDB-lite"/>
    </source>
</evidence>
<organism evidence="5 6">
    <name type="scientific">Streblomastix strix</name>
    <dbReference type="NCBI Taxonomy" id="222440"/>
    <lineage>
        <taxon>Eukaryota</taxon>
        <taxon>Metamonada</taxon>
        <taxon>Preaxostyla</taxon>
        <taxon>Oxymonadida</taxon>
        <taxon>Streblomastigidae</taxon>
        <taxon>Streblomastix</taxon>
    </lineage>
</organism>
<dbReference type="OrthoDB" id="5577072at2759"/>
<protein>
    <recommendedName>
        <fullName evidence="4">Spp2/MOS2 G-patch domain-containing protein</fullName>
    </recommendedName>
</protein>
<dbReference type="InterPro" id="IPR026822">
    <property type="entry name" value="Spp2/MOS2_G-patch"/>
</dbReference>
<comment type="caution">
    <text evidence="5">The sequence shown here is derived from an EMBL/GenBank/DDBJ whole genome shotgun (WGS) entry which is preliminary data.</text>
</comment>
<comment type="subcellular location">
    <subcellularLocation>
        <location evidence="1">Nucleus</location>
    </subcellularLocation>
</comment>
<dbReference type="GO" id="GO:0005681">
    <property type="term" value="C:spliceosomal complex"/>
    <property type="evidence" value="ECO:0007669"/>
    <property type="project" value="TreeGrafter"/>
</dbReference>
<dbReference type="AlphaFoldDB" id="A0A5J4W2P5"/>
<dbReference type="PANTHER" id="PTHR15818:SF2">
    <property type="entry name" value="G-PATCH DOMAIN AND KOW MOTIFS-CONTAINING PROTEIN"/>
    <property type="match status" value="1"/>
</dbReference>
<dbReference type="InterPro" id="IPR045166">
    <property type="entry name" value="Spp2-like"/>
</dbReference>
<dbReference type="GO" id="GO:0000398">
    <property type="term" value="P:mRNA splicing, via spliceosome"/>
    <property type="evidence" value="ECO:0007669"/>
    <property type="project" value="InterPro"/>
</dbReference>
<evidence type="ECO:0000256" key="1">
    <source>
        <dbReference type="ARBA" id="ARBA00004123"/>
    </source>
</evidence>
<accession>A0A5J4W2P5</accession>
<dbReference type="Pfam" id="PF12656">
    <property type="entry name" value="G-patch_2"/>
    <property type="match status" value="1"/>
</dbReference>
<dbReference type="PANTHER" id="PTHR15818">
    <property type="entry name" value="G PATCH AND KOW-CONTAINING"/>
    <property type="match status" value="1"/>
</dbReference>
<reference evidence="5 6" key="1">
    <citation type="submission" date="2019-03" db="EMBL/GenBank/DDBJ databases">
        <title>Single cell metagenomics reveals metabolic interactions within the superorganism composed of flagellate Streblomastix strix and complex community of Bacteroidetes bacteria on its surface.</title>
        <authorList>
            <person name="Treitli S.C."/>
            <person name="Kolisko M."/>
            <person name="Husnik F."/>
            <person name="Keeling P."/>
            <person name="Hampl V."/>
        </authorList>
    </citation>
    <scope>NUCLEOTIDE SEQUENCE [LARGE SCALE GENOMIC DNA]</scope>
    <source>
        <strain evidence="5">ST1C</strain>
    </source>
</reference>
<keyword evidence="2" id="KW-0539">Nucleus</keyword>
<gene>
    <name evidence="5" type="ORF">EZS28_015739</name>
</gene>